<dbReference type="RefSeq" id="WP_222876479.1">
    <property type="nucleotide sequence ID" value="NZ_AP023361.1"/>
</dbReference>
<feature type="chain" id="PRO_5027982470" evidence="2">
    <location>
        <begin position="22"/>
        <end position="87"/>
    </location>
</feature>
<feature type="region of interest" description="Disordered" evidence="1">
    <location>
        <begin position="23"/>
        <end position="46"/>
    </location>
</feature>
<evidence type="ECO:0000256" key="1">
    <source>
        <dbReference type="SAM" id="MobiDB-lite"/>
    </source>
</evidence>
<reference evidence="3 4" key="1">
    <citation type="submission" date="2020-08" db="EMBL/GenBank/DDBJ databases">
        <title>Genome sequence of Rhizobiales bacterium strain IZ6.</title>
        <authorList>
            <person name="Nakai R."/>
            <person name="Naganuma T."/>
        </authorList>
    </citation>
    <scope>NUCLEOTIDE SEQUENCE [LARGE SCALE GENOMIC DNA]</scope>
    <source>
        <strain evidence="3 4">IZ6</strain>
    </source>
</reference>
<protein>
    <submittedName>
        <fullName evidence="3">Uncharacterized protein</fullName>
    </submittedName>
</protein>
<keyword evidence="2" id="KW-0732">Signal</keyword>
<feature type="signal peptide" evidence="2">
    <location>
        <begin position="1"/>
        <end position="21"/>
    </location>
</feature>
<proteinExistence type="predicted"/>
<accession>A0A6S6QKK4</accession>
<feature type="compositionally biased region" description="Basic and acidic residues" evidence="1">
    <location>
        <begin position="24"/>
        <end position="37"/>
    </location>
</feature>
<gene>
    <name evidence="3" type="ORF">IZ6_05310</name>
</gene>
<organism evidence="3 4">
    <name type="scientific">Terrihabitans soli</name>
    <dbReference type="NCBI Taxonomy" id="708113"/>
    <lineage>
        <taxon>Bacteria</taxon>
        <taxon>Pseudomonadati</taxon>
        <taxon>Pseudomonadota</taxon>
        <taxon>Alphaproteobacteria</taxon>
        <taxon>Hyphomicrobiales</taxon>
        <taxon>Terrihabitans</taxon>
    </lineage>
</organism>
<dbReference type="Proteomes" id="UP000515317">
    <property type="component" value="Chromosome"/>
</dbReference>
<keyword evidence="4" id="KW-1185">Reference proteome</keyword>
<evidence type="ECO:0000256" key="2">
    <source>
        <dbReference type="SAM" id="SignalP"/>
    </source>
</evidence>
<evidence type="ECO:0000313" key="3">
    <source>
        <dbReference type="EMBL" id="BCJ89796.1"/>
    </source>
</evidence>
<dbReference type="KEGG" id="tso:IZ6_05310"/>
<name>A0A6S6QKK4_9HYPH</name>
<dbReference type="AlphaFoldDB" id="A0A6S6QKK4"/>
<sequence length="87" mass="9559">MVRSFIIGTALLAATTFIATAHDASTETETRTEHRAQFTDTGGHQGREYMQNGVLVIEGAPRWTEYRASSATRTTSPVLDALIKIFD</sequence>
<evidence type="ECO:0000313" key="4">
    <source>
        <dbReference type="Proteomes" id="UP000515317"/>
    </source>
</evidence>
<dbReference type="EMBL" id="AP023361">
    <property type="protein sequence ID" value="BCJ89796.1"/>
    <property type="molecule type" value="Genomic_DNA"/>
</dbReference>